<keyword evidence="3" id="KW-1185">Reference proteome</keyword>
<organism evidence="2 3">
    <name type="scientific">Drosophila willistoni</name>
    <name type="common">Fruit fly</name>
    <dbReference type="NCBI Taxonomy" id="7260"/>
    <lineage>
        <taxon>Eukaryota</taxon>
        <taxon>Metazoa</taxon>
        <taxon>Ecdysozoa</taxon>
        <taxon>Arthropoda</taxon>
        <taxon>Hexapoda</taxon>
        <taxon>Insecta</taxon>
        <taxon>Pterygota</taxon>
        <taxon>Neoptera</taxon>
        <taxon>Endopterygota</taxon>
        <taxon>Diptera</taxon>
        <taxon>Brachycera</taxon>
        <taxon>Muscomorpha</taxon>
        <taxon>Ephydroidea</taxon>
        <taxon>Drosophilidae</taxon>
        <taxon>Drosophila</taxon>
        <taxon>Sophophora</taxon>
    </lineage>
</organism>
<feature type="region of interest" description="Disordered" evidence="1">
    <location>
        <begin position="1"/>
        <end position="45"/>
    </location>
</feature>
<name>A0A0Q9WSW0_DROWI</name>
<feature type="compositionally biased region" description="Low complexity" evidence="1">
    <location>
        <begin position="71"/>
        <end position="81"/>
    </location>
</feature>
<dbReference type="FunCoup" id="A0A0Q9WSW0">
    <property type="interactions" value="3"/>
</dbReference>
<dbReference type="Proteomes" id="UP000007798">
    <property type="component" value="Unassembled WGS sequence"/>
</dbReference>
<gene>
    <name evidence="2" type="primary">Dwil\GK27197</name>
    <name evidence="2" type="ORF">Dwil_GK27197</name>
</gene>
<reference evidence="2 3" key="1">
    <citation type="journal article" date="2007" name="Nature">
        <title>Evolution of genes and genomes on the Drosophila phylogeny.</title>
        <authorList>
            <consortium name="Drosophila 12 Genomes Consortium"/>
            <person name="Clark A.G."/>
            <person name="Eisen M.B."/>
            <person name="Smith D.R."/>
            <person name="Bergman C.M."/>
            <person name="Oliver B."/>
            <person name="Markow T.A."/>
            <person name="Kaufman T.C."/>
            <person name="Kellis M."/>
            <person name="Gelbart W."/>
            <person name="Iyer V.N."/>
            <person name="Pollard D.A."/>
            <person name="Sackton T.B."/>
            <person name="Larracuente A.M."/>
            <person name="Singh N.D."/>
            <person name="Abad J.P."/>
            <person name="Abt D.N."/>
            <person name="Adryan B."/>
            <person name="Aguade M."/>
            <person name="Akashi H."/>
            <person name="Anderson W.W."/>
            <person name="Aquadro C.F."/>
            <person name="Ardell D.H."/>
            <person name="Arguello R."/>
            <person name="Artieri C.G."/>
            <person name="Barbash D.A."/>
            <person name="Barker D."/>
            <person name="Barsanti P."/>
            <person name="Batterham P."/>
            <person name="Batzoglou S."/>
            <person name="Begun D."/>
            <person name="Bhutkar A."/>
            <person name="Blanco E."/>
            <person name="Bosak S.A."/>
            <person name="Bradley R.K."/>
            <person name="Brand A.D."/>
            <person name="Brent M.R."/>
            <person name="Brooks A.N."/>
            <person name="Brown R.H."/>
            <person name="Butlin R.K."/>
            <person name="Caggese C."/>
            <person name="Calvi B.R."/>
            <person name="Bernardo de Carvalho A."/>
            <person name="Caspi A."/>
            <person name="Castrezana S."/>
            <person name="Celniker S.E."/>
            <person name="Chang J.L."/>
            <person name="Chapple C."/>
            <person name="Chatterji S."/>
            <person name="Chinwalla A."/>
            <person name="Civetta A."/>
            <person name="Clifton S.W."/>
            <person name="Comeron J.M."/>
            <person name="Costello J.C."/>
            <person name="Coyne J.A."/>
            <person name="Daub J."/>
            <person name="David R.G."/>
            <person name="Delcher A.L."/>
            <person name="Delehaunty K."/>
            <person name="Do C.B."/>
            <person name="Ebling H."/>
            <person name="Edwards K."/>
            <person name="Eickbush T."/>
            <person name="Evans J.D."/>
            <person name="Filipski A."/>
            <person name="Findeiss S."/>
            <person name="Freyhult E."/>
            <person name="Fulton L."/>
            <person name="Fulton R."/>
            <person name="Garcia A.C."/>
            <person name="Gardiner A."/>
            <person name="Garfield D.A."/>
            <person name="Garvin B.E."/>
            <person name="Gibson G."/>
            <person name="Gilbert D."/>
            <person name="Gnerre S."/>
            <person name="Godfrey J."/>
            <person name="Good R."/>
            <person name="Gotea V."/>
            <person name="Gravely B."/>
            <person name="Greenberg A.J."/>
            <person name="Griffiths-Jones S."/>
            <person name="Gross S."/>
            <person name="Guigo R."/>
            <person name="Gustafson E.A."/>
            <person name="Haerty W."/>
            <person name="Hahn M.W."/>
            <person name="Halligan D.L."/>
            <person name="Halpern A.L."/>
            <person name="Halter G.M."/>
            <person name="Han M.V."/>
            <person name="Heger A."/>
            <person name="Hillier L."/>
            <person name="Hinrichs A.S."/>
            <person name="Holmes I."/>
            <person name="Hoskins R.A."/>
            <person name="Hubisz M.J."/>
            <person name="Hultmark D."/>
            <person name="Huntley M.A."/>
            <person name="Jaffe D.B."/>
            <person name="Jagadeeshan S."/>
            <person name="Jeck W.R."/>
            <person name="Johnson J."/>
            <person name="Jones C.D."/>
            <person name="Jordan W.C."/>
            <person name="Karpen G.H."/>
            <person name="Kataoka E."/>
            <person name="Keightley P.D."/>
            <person name="Kheradpour P."/>
            <person name="Kirkness E.F."/>
            <person name="Koerich L.B."/>
            <person name="Kristiansen K."/>
            <person name="Kudrna D."/>
            <person name="Kulathinal R.J."/>
            <person name="Kumar S."/>
            <person name="Kwok R."/>
            <person name="Lander E."/>
            <person name="Langley C.H."/>
            <person name="Lapoint R."/>
            <person name="Lazzaro B.P."/>
            <person name="Lee S.J."/>
            <person name="Levesque L."/>
            <person name="Li R."/>
            <person name="Lin C.F."/>
            <person name="Lin M.F."/>
            <person name="Lindblad-Toh K."/>
            <person name="Llopart A."/>
            <person name="Long M."/>
            <person name="Low L."/>
            <person name="Lozovsky E."/>
            <person name="Lu J."/>
            <person name="Luo M."/>
            <person name="Machado C.A."/>
            <person name="Makalowski W."/>
            <person name="Marzo M."/>
            <person name="Matsuda M."/>
            <person name="Matzkin L."/>
            <person name="McAllister B."/>
            <person name="McBride C.S."/>
            <person name="McKernan B."/>
            <person name="McKernan K."/>
            <person name="Mendez-Lago M."/>
            <person name="Minx P."/>
            <person name="Mollenhauer M.U."/>
            <person name="Montooth K."/>
            <person name="Mount S.M."/>
            <person name="Mu X."/>
            <person name="Myers E."/>
            <person name="Negre B."/>
            <person name="Newfeld S."/>
            <person name="Nielsen R."/>
            <person name="Noor M.A."/>
            <person name="O'Grady P."/>
            <person name="Pachter L."/>
            <person name="Papaceit M."/>
            <person name="Parisi M.J."/>
            <person name="Parisi M."/>
            <person name="Parts L."/>
            <person name="Pedersen J.S."/>
            <person name="Pesole G."/>
            <person name="Phillippy A.M."/>
            <person name="Ponting C.P."/>
            <person name="Pop M."/>
            <person name="Porcelli D."/>
            <person name="Powell J.R."/>
            <person name="Prohaska S."/>
            <person name="Pruitt K."/>
            <person name="Puig M."/>
            <person name="Quesneville H."/>
            <person name="Ram K.R."/>
            <person name="Rand D."/>
            <person name="Rasmussen M.D."/>
            <person name="Reed L.K."/>
            <person name="Reenan R."/>
            <person name="Reily A."/>
            <person name="Remington K.A."/>
            <person name="Rieger T.T."/>
            <person name="Ritchie M.G."/>
            <person name="Robin C."/>
            <person name="Rogers Y.H."/>
            <person name="Rohde C."/>
            <person name="Rozas J."/>
            <person name="Rubenfield M.J."/>
            <person name="Ruiz A."/>
            <person name="Russo S."/>
            <person name="Salzberg S.L."/>
            <person name="Sanchez-Gracia A."/>
            <person name="Saranga D.J."/>
            <person name="Sato H."/>
            <person name="Schaeffer S.W."/>
            <person name="Schatz M.C."/>
            <person name="Schlenke T."/>
            <person name="Schwartz R."/>
            <person name="Segarra C."/>
            <person name="Singh R.S."/>
            <person name="Sirot L."/>
            <person name="Sirota M."/>
            <person name="Sisneros N.B."/>
            <person name="Smith C.D."/>
            <person name="Smith T.F."/>
            <person name="Spieth J."/>
            <person name="Stage D.E."/>
            <person name="Stark A."/>
            <person name="Stephan W."/>
            <person name="Strausberg R.L."/>
            <person name="Strempel S."/>
            <person name="Sturgill D."/>
            <person name="Sutton G."/>
            <person name="Sutton G.G."/>
            <person name="Tao W."/>
            <person name="Teichmann S."/>
            <person name="Tobari Y.N."/>
            <person name="Tomimura Y."/>
            <person name="Tsolas J.M."/>
            <person name="Valente V.L."/>
            <person name="Venter E."/>
            <person name="Venter J.C."/>
            <person name="Vicario S."/>
            <person name="Vieira F.G."/>
            <person name="Vilella A.J."/>
            <person name="Villasante A."/>
            <person name="Walenz B."/>
            <person name="Wang J."/>
            <person name="Wasserman M."/>
            <person name="Watts T."/>
            <person name="Wilson D."/>
            <person name="Wilson R.K."/>
            <person name="Wing R.A."/>
            <person name="Wolfner M.F."/>
            <person name="Wong A."/>
            <person name="Wong G.K."/>
            <person name="Wu C.I."/>
            <person name="Wu G."/>
            <person name="Yamamoto D."/>
            <person name="Yang H.P."/>
            <person name="Yang S.P."/>
            <person name="Yorke J.A."/>
            <person name="Yoshida K."/>
            <person name="Zdobnov E."/>
            <person name="Zhang P."/>
            <person name="Zhang Y."/>
            <person name="Zimin A.V."/>
            <person name="Baldwin J."/>
            <person name="Abdouelleil A."/>
            <person name="Abdulkadir J."/>
            <person name="Abebe A."/>
            <person name="Abera B."/>
            <person name="Abreu J."/>
            <person name="Acer S.C."/>
            <person name="Aftuck L."/>
            <person name="Alexander A."/>
            <person name="An P."/>
            <person name="Anderson E."/>
            <person name="Anderson S."/>
            <person name="Arachi H."/>
            <person name="Azer M."/>
            <person name="Bachantsang P."/>
            <person name="Barry A."/>
            <person name="Bayul T."/>
            <person name="Berlin A."/>
            <person name="Bessette D."/>
            <person name="Bloom T."/>
            <person name="Blye J."/>
            <person name="Boguslavskiy L."/>
            <person name="Bonnet C."/>
            <person name="Boukhgalter B."/>
            <person name="Bourzgui I."/>
            <person name="Brown A."/>
            <person name="Cahill P."/>
            <person name="Channer S."/>
            <person name="Cheshatsang Y."/>
            <person name="Chuda L."/>
            <person name="Citroen M."/>
            <person name="Collymore A."/>
            <person name="Cooke P."/>
            <person name="Costello M."/>
            <person name="D'Aco K."/>
            <person name="Daza R."/>
            <person name="De Haan G."/>
            <person name="DeGray S."/>
            <person name="DeMaso C."/>
            <person name="Dhargay N."/>
            <person name="Dooley K."/>
            <person name="Dooley E."/>
            <person name="Doricent M."/>
            <person name="Dorje P."/>
            <person name="Dorjee K."/>
            <person name="Dupes A."/>
            <person name="Elong R."/>
            <person name="Falk J."/>
            <person name="Farina A."/>
            <person name="Faro S."/>
            <person name="Ferguson D."/>
            <person name="Fisher S."/>
            <person name="Foley C.D."/>
            <person name="Franke A."/>
            <person name="Friedrich D."/>
            <person name="Gadbois L."/>
            <person name="Gearin G."/>
            <person name="Gearin C.R."/>
            <person name="Giannoukos G."/>
            <person name="Goode T."/>
            <person name="Graham J."/>
            <person name="Grandbois E."/>
            <person name="Grewal S."/>
            <person name="Gyaltsen K."/>
            <person name="Hafez N."/>
            <person name="Hagos B."/>
            <person name="Hall J."/>
            <person name="Henson C."/>
            <person name="Hollinger A."/>
            <person name="Honan T."/>
            <person name="Huard M.D."/>
            <person name="Hughes L."/>
            <person name="Hurhula B."/>
            <person name="Husby M.E."/>
            <person name="Kamat A."/>
            <person name="Kanga B."/>
            <person name="Kashin S."/>
            <person name="Khazanovich D."/>
            <person name="Kisner P."/>
            <person name="Lance K."/>
            <person name="Lara M."/>
            <person name="Lee W."/>
            <person name="Lennon N."/>
            <person name="Letendre F."/>
            <person name="LeVine R."/>
            <person name="Lipovsky A."/>
            <person name="Liu X."/>
            <person name="Liu J."/>
            <person name="Liu S."/>
            <person name="Lokyitsang T."/>
            <person name="Lokyitsang Y."/>
            <person name="Lubonja R."/>
            <person name="Lui A."/>
            <person name="MacDonald P."/>
            <person name="Magnisalis V."/>
            <person name="Maru K."/>
            <person name="Matthews C."/>
            <person name="McCusker W."/>
            <person name="McDonough S."/>
            <person name="Mehta T."/>
            <person name="Meldrim J."/>
            <person name="Meneus L."/>
            <person name="Mihai O."/>
            <person name="Mihalev A."/>
            <person name="Mihova T."/>
            <person name="Mittelman R."/>
            <person name="Mlenga V."/>
            <person name="Montmayeur A."/>
            <person name="Mulrain L."/>
            <person name="Navidi A."/>
            <person name="Naylor J."/>
            <person name="Negash T."/>
            <person name="Nguyen T."/>
            <person name="Nguyen N."/>
            <person name="Nicol R."/>
            <person name="Norbu C."/>
            <person name="Norbu N."/>
            <person name="Novod N."/>
            <person name="O'Neill B."/>
            <person name="Osman S."/>
            <person name="Markiewicz E."/>
            <person name="Oyono O.L."/>
            <person name="Patti C."/>
            <person name="Phunkhang P."/>
            <person name="Pierre F."/>
            <person name="Priest M."/>
            <person name="Raghuraman S."/>
            <person name="Rege F."/>
            <person name="Reyes R."/>
            <person name="Rise C."/>
            <person name="Rogov P."/>
            <person name="Ross K."/>
            <person name="Ryan E."/>
            <person name="Settipalli S."/>
            <person name="Shea T."/>
            <person name="Sherpa N."/>
            <person name="Shi L."/>
            <person name="Shih D."/>
            <person name="Sparrow T."/>
            <person name="Spaulding J."/>
            <person name="Stalker J."/>
            <person name="Stange-Thomann N."/>
            <person name="Stavropoulos S."/>
            <person name="Stone C."/>
            <person name="Strader C."/>
            <person name="Tesfaye S."/>
            <person name="Thomson T."/>
            <person name="Thoulutsang Y."/>
            <person name="Thoulutsang D."/>
            <person name="Topham K."/>
            <person name="Topping I."/>
            <person name="Tsamla T."/>
            <person name="Vassiliev H."/>
            <person name="Vo A."/>
            <person name="Wangchuk T."/>
            <person name="Wangdi T."/>
            <person name="Weiand M."/>
            <person name="Wilkinson J."/>
            <person name="Wilson A."/>
            <person name="Yadav S."/>
            <person name="Young G."/>
            <person name="Yu Q."/>
            <person name="Zembek L."/>
            <person name="Zhong D."/>
            <person name="Zimmer A."/>
            <person name="Zwirko Z."/>
            <person name="Jaffe D.B."/>
            <person name="Alvarez P."/>
            <person name="Brockman W."/>
            <person name="Butler J."/>
            <person name="Chin C."/>
            <person name="Gnerre S."/>
            <person name="Grabherr M."/>
            <person name="Kleber M."/>
            <person name="Mauceli E."/>
            <person name="MacCallum I."/>
        </authorList>
    </citation>
    <scope>NUCLEOTIDE SEQUENCE [LARGE SCALE GENOMIC DNA]</scope>
    <source>
        <strain evidence="3">Tucson 14030-0811.24</strain>
    </source>
</reference>
<accession>A0A0Q9WSW0</accession>
<protein>
    <submittedName>
        <fullName evidence="2">Uncharacterized protein</fullName>
    </submittedName>
</protein>
<feature type="compositionally biased region" description="Pro residues" evidence="1">
    <location>
        <begin position="30"/>
        <end position="40"/>
    </location>
</feature>
<feature type="region of interest" description="Disordered" evidence="1">
    <location>
        <begin position="63"/>
        <end position="102"/>
    </location>
</feature>
<proteinExistence type="predicted"/>
<dbReference type="EMBL" id="CH964161">
    <property type="protein sequence ID" value="KRF99211.1"/>
    <property type="molecule type" value="Genomic_DNA"/>
</dbReference>
<sequence length="168" mass="19413">MKRQLNPFDSSSLSAADRRQQHSIWGVDPRAPPPPRPIPIPTRAANHNYDNVSGYVPGYFYQPVPRPTATPAPIEATTSSSHQSELVPSEARRRLEQQQEDEEQIVHIGGSRSLATNYKNYNRNFIQPQQQQPQALSQQEYIAKYLQHYANYVRKYPQRLRPIYNDDK</sequence>
<dbReference type="AlphaFoldDB" id="A0A0Q9WSW0"/>
<evidence type="ECO:0000256" key="1">
    <source>
        <dbReference type="SAM" id="MobiDB-lite"/>
    </source>
</evidence>
<dbReference type="InParanoid" id="A0A0Q9WSW0"/>
<evidence type="ECO:0000313" key="2">
    <source>
        <dbReference type="EMBL" id="KRF99211.1"/>
    </source>
</evidence>
<evidence type="ECO:0000313" key="3">
    <source>
        <dbReference type="Proteomes" id="UP000007798"/>
    </source>
</evidence>